<dbReference type="AlphaFoldDB" id="A0A0G4J7R0"/>
<evidence type="ECO:0000313" key="11">
    <source>
        <dbReference type="EMBL" id="CEP03577.1"/>
    </source>
</evidence>
<geneLocation type="mitochondrion" evidence="12"/>
<evidence type="ECO:0000256" key="8">
    <source>
        <dbReference type="ARBA" id="ARBA00023329"/>
    </source>
</evidence>
<dbReference type="Gene3D" id="3.30.450.60">
    <property type="match status" value="1"/>
</dbReference>
<dbReference type="InterPro" id="IPR044733">
    <property type="entry name" value="AP1_sigma"/>
</dbReference>
<dbReference type="GO" id="GO:0030121">
    <property type="term" value="C:AP-1 adaptor complex"/>
    <property type="evidence" value="ECO:0007669"/>
    <property type="project" value="InterPro"/>
</dbReference>
<evidence type="ECO:0000256" key="1">
    <source>
        <dbReference type="ARBA" id="ARBA00004555"/>
    </source>
</evidence>
<keyword evidence="12" id="KW-0496">Mitochondrion</keyword>
<comment type="similarity">
    <text evidence="3 9">Belongs to the adaptor complexes small subunit family.</text>
</comment>
<dbReference type="CDD" id="cd14831">
    <property type="entry name" value="AP1_sigma"/>
    <property type="match status" value="1"/>
</dbReference>
<dbReference type="InterPro" id="IPR022775">
    <property type="entry name" value="AP_mu_sigma_su"/>
</dbReference>
<dbReference type="GO" id="GO:0035615">
    <property type="term" value="F:clathrin adaptor activity"/>
    <property type="evidence" value="ECO:0007669"/>
    <property type="project" value="InterPro"/>
</dbReference>
<dbReference type="STRING" id="37360.A0A0G4J7R0"/>
<keyword evidence="13" id="KW-1185">Reference proteome</keyword>
<organism evidence="11 13">
    <name type="scientific">Plasmodiophora brassicae</name>
    <name type="common">Clubroot disease agent</name>
    <dbReference type="NCBI Taxonomy" id="37360"/>
    <lineage>
        <taxon>Eukaryota</taxon>
        <taxon>Sar</taxon>
        <taxon>Rhizaria</taxon>
        <taxon>Endomyxa</taxon>
        <taxon>Phytomyxea</taxon>
        <taxon>Plasmodiophorida</taxon>
        <taxon>Plasmodiophoridae</taxon>
        <taxon>Plasmodiophora</taxon>
    </lineage>
</organism>
<gene>
    <name evidence="11" type="ORF">PBRA_009462</name>
    <name evidence="12" type="ORF">PLBR_LOCUS8923</name>
</gene>
<keyword evidence="5 9" id="KW-0653">Protein transport</keyword>
<feature type="domain" description="AP complex mu/sigma subunit" evidence="10">
    <location>
        <begin position="1"/>
        <end position="140"/>
    </location>
</feature>
<dbReference type="EMBL" id="OVEO01000018">
    <property type="protein sequence ID" value="SPR01708.1"/>
    <property type="molecule type" value="Genomic_DNA"/>
</dbReference>
<dbReference type="Pfam" id="PF01217">
    <property type="entry name" value="Clat_adaptor_s"/>
    <property type="match status" value="1"/>
</dbReference>
<keyword evidence="6" id="KW-0333">Golgi apparatus</keyword>
<dbReference type="Proteomes" id="UP000039324">
    <property type="component" value="Unassembled WGS sequence"/>
</dbReference>
<evidence type="ECO:0000256" key="4">
    <source>
        <dbReference type="ARBA" id="ARBA00022448"/>
    </source>
</evidence>
<evidence type="ECO:0000256" key="2">
    <source>
        <dbReference type="ARBA" id="ARBA00004640"/>
    </source>
</evidence>
<reference evidence="11 13" key="1">
    <citation type="submission" date="2015-02" db="EMBL/GenBank/DDBJ databases">
        <authorList>
            <person name="Chooi Y.-H."/>
        </authorList>
    </citation>
    <scope>NUCLEOTIDE SEQUENCE [LARGE SCALE GENOMIC DNA]</scope>
    <source>
        <strain evidence="11">E3</strain>
    </source>
</reference>
<accession>A0A0G4J7R0</accession>
<dbReference type="Proteomes" id="UP000290189">
    <property type="component" value="Unassembled WGS sequence"/>
</dbReference>
<name>A0A0G4J7R0_PLABS</name>
<dbReference type="PIRSF" id="PIRSF015588">
    <property type="entry name" value="AP_complex_sigma"/>
    <property type="match status" value="1"/>
</dbReference>
<keyword evidence="7 9" id="KW-0472">Membrane</keyword>
<dbReference type="FunFam" id="3.30.450.60:FF:000007">
    <property type="entry name" value="AP complex subunit sigma"/>
    <property type="match status" value="1"/>
</dbReference>
<evidence type="ECO:0000256" key="5">
    <source>
        <dbReference type="ARBA" id="ARBA00022927"/>
    </source>
</evidence>
<evidence type="ECO:0000256" key="3">
    <source>
        <dbReference type="ARBA" id="ARBA00006972"/>
    </source>
</evidence>
<comment type="subcellular location">
    <subcellularLocation>
        <location evidence="2">Cytoplasmic vesicle</location>
        <location evidence="2">Clathrin-coated vesicle membrane</location>
    </subcellularLocation>
    <subcellularLocation>
        <location evidence="1">Golgi apparatus</location>
    </subcellularLocation>
</comment>
<evidence type="ECO:0000313" key="12">
    <source>
        <dbReference type="EMBL" id="SPR01708.1"/>
    </source>
</evidence>
<dbReference type="InterPro" id="IPR000804">
    <property type="entry name" value="Clathrin_sm-chain_CS"/>
</dbReference>
<dbReference type="PROSITE" id="PS00989">
    <property type="entry name" value="CLAT_ADAPTOR_S"/>
    <property type="match status" value="1"/>
</dbReference>
<evidence type="ECO:0000256" key="6">
    <source>
        <dbReference type="ARBA" id="ARBA00023034"/>
    </source>
</evidence>
<sequence length="149" mass="17369">MINFMLLISRQGKVRLTKWYNTYAAKDKARFIREVSGLVLSRPAKACNVVEWRDEKIVYKRYASLYFVCSIDVFHNELDALESIQLYVETLDRYFGNVCELDLIFNFHKAYYILDEVVVAGEIQETCKRDVLKFIAAQDAMMEDAGEAK</sequence>
<dbReference type="GO" id="GO:0005829">
    <property type="term" value="C:cytosol"/>
    <property type="evidence" value="ECO:0007669"/>
    <property type="project" value="GOC"/>
</dbReference>
<evidence type="ECO:0000313" key="13">
    <source>
        <dbReference type="Proteomes" id="UP000039324"/>
    </source>
</evidence>
<keyword evidence="4 9" id="KW-0813">Transport</keyword>
<protein>
    <recommendedName>
        <fullName evidence="9">AP complex subunit sigma</fullName>
    </recommendedName>
</protein>
<dbReference type="OrthoDB" id="371463at2759"/>
<evidence type="ECO:0000313" key="14">
    <source>
        <dbReference type="Proteomes" id="UP000290189"/>
    </source>
</evidence>
<dbReference type="InterPro" id="IPR016635">
    <property type="entry name" value="AP_complex_ssu"/>
</dbReference>
<proteinExistence type="inferred from homology"/>
<dbReference type="PANTHER" id="PTHR11753">
    <property type="entry name" value="ADAPTOR COMPLEXES SMALL SUBUNIT FAMILY"/>
    <property type="match status" value="1"/>
</dbReference>
<reference evidence="12 14" key="2">
    <citation type="submission" date="2018-03" db="EMBL/GenBank/DDBJ databases">
        <authorList>
            <person name="Fogelqvist J."/>
        </authorList>
    </citation>
    <scope>NUCLEOTIDE SEQUENCE [LARGE SCALE GENOMIC DNA]</scope>
</reference>
<keyword evidence="8" id="KW-0968">Cytoplasmic vesicle</keyword>
<dbReference type="SUPFAM" id="SSF64356">
    <property type="entry name" value="SNARE-like"/>
    <property type="match status" value="1"/>
</dbReference>
<evidence type="ECO:0000256" key="7">
    <source>
        <dbReference type="ARBA" id="ARBA00023136"/>
    </source>
</evidence>
<evidence type="ECO:0000259" key="10">
    <source>
        <dbReference type="Pfam" id="PF01217"/>
    </source>
</evidence>
<dbReference type="GO" id="GO:0016482">
    <property type="term" value="P:cytosolic transport"/>
    <property type="evidence" value="ECO:0007669"/>
    <property type="project" value="UniProtKB-ARBA"/>
</dbReference>
<dbReference type="EMBL" id="CDSF01000150">
    <property type="protein sequence ID" value="CEP03577.1"/>
    <property type="molecule type" value="Genomic_DNA"/>
</dbReference>
<dbReference type="GO" id="GO:0006886">
    <property type="term" value="P:intracellular protein transport"/>
    <property type="evidence" value="ECO:0007669"/>
    <property type="project" value="UniProtKB-UniRule"/>
</dbReference>
<dbReference type="OMA" id="KAYHILD"/>
<evidence type="ECO:0000256" key="9">
    <source>
        <dbReference type="PIRNR" id="PIRNR015588"/>
    </source>
</evidence>
<dbReference type="InterPro" id="IPR011012">
    <property type="entry name" value="Longin-like_dom_sf"/>
</dbReference>